<evidence type="ECO:0000313" key="2">
    <source>
        <dbReference type="Proteomes" id="UP001304650"/>
    </source>
</evidence>
<protein>
    <submittedName>
        <fullName evidence="1">Uncharacterized protein</fullName>
    </submittedName>
</protein>
<dbReference type="Proteomes" id="UP001304650">
    <property type="component" value="Chromosome"/>
</dbReference>
<name>A0AA96LT33_9BACL</name>
<reference evidence="1" key="1">
    <citation type="submission" date="2022-02" db="EMBL/GenBank/DDBJ databases">
        <title>Paenibacillus sp. MBLB1832 Whole Genome Shotgun Sequencing.</title>
        <authorList>
            <person name="Hwang C.Y."/>
            <person name="Cho E.-S."/>
            <person name="Seo M.-J."/>
        </authorList>
    </citation>
    <scope>NUCLEOTIDE SEQUENCE</scope>
    <source>
        <strain evidence="1">MBLB1832</strain>
    </source>
</reference>
<keyword evidence="2" id="KW-1185">Reference proteome</keyword>
<organism evidence="1 2">
    <name type="scientific">Paenibacillus roseopurpureus</name>
    <dbReference type="NCBI Taxonomy" id="2918901"/>
    <lineage>
        <taxon>Bacteria</taxon>
        <taxon>Bacillati</taxon>
        <taxon>Bacillota</taxon>
        <taxon>Bacilli</taxon>
        <taxon>Bacillales</taxon>
        <taxon>Paenibacillaceae</taxon>
        <taxon>Paenibacillus</taxon>
    </lineage>
</organism>
<dbReference type="EMBL" id="CP130319">
    <property type="protein sequence ID" value="WNR45448.1"/>
    <property type="molecule type" value="Genomic_DNA"/>
</dbReference>
<dbReference type="KEGG" id="proo:MJB10_04755"/>
<proteinExistence type="predicted"/>
<evidence type="ECO:0000313" key="1">
    <source>
        <dbReference type="EMBL" id="WNR45448.1"/>
    </source>
</evidence>
<accession>A0AA96LT33</accession>
<dbReference type="RefSeq" id="WP_314802202.1">
    <property type="nucleotide sequence ID" value="NZ_CP130319.1"/>
</dbReference>
<dbReference type="AlphaFoldDB" id="A0AA96LT33"/>
<gene>
    <name evidence="1" type="ORF">MJB10_04755</name>
</gene>
<sequence length="53" mass="6198">MTAQQTSEASRYTSLELHSAVVDAAAWRIFRVFEYNVKWNNVMFSYTIIHTNV</sequence>